<organism evidence="3 4">
    <name type="scientific">Ascobolus immersus RN42</name>
    <dbReference type="NCBI Taxonomy" id="1160509"/>
    <lineage>
        <taxon>Eukaryota</taxon>
        <taxon>Fungi</taxon>
        <taxon>Dikarya</taxon>
        <taxon>Ascomycota</taxon>
        <taxon>Pezizomycotina</taxon>
        <taxon>Pezizomycetes</taxon>
        <taxon>Pezizales</taxon>
        <taxon>Ascobolaceae</taxon>
        <taxon>Ascobolus</taxon>
    </lineage>
</organism>
<sequence>MESPPADSRPKRQRSSSDIDQNKKRKTVHPDSEPQKTSNDPLVRLPPEIVLSILSFLEDATIIRSCAVSKQWLGFIKESVSTRPVEWLQKKFTDLLVSINDASSESKWEAFLELSKISAFRPKFASHSGIHLNSKQVSRSGSDVPSLCAFHATSNHACWIVEVDDEYQLCARTRIGNGELGPLLSWNSETLMGERLDRISCVKFWGVDNDDERVVLEVTAYKGDQKQTELVCLQLPNLLVAWVTECPPSTMIYPIFQGIRCAYNHQIPAIFPSCSQYEDALWPIQLCIVSTKSGELQVIKDELEKDLPGVTDTLRCYDPSMIQFYGKNRWILAVLSFGTEDRLEGESGLRPSKEILAITDTATGSCVATLDLPRNNKLLRDCGYEWDVHGFDIQIEPTFGTSSDEESSDVRTETRRVHIVGYAYADWGKHPSRTCFAEWVVDIACTSTSTSGGPNNESRGSGGSDNKEYQFALDPVQLATFSVPDDFEDVVESSSHENKYYKFTYRVDPIRKWAVFTHNNESKPLPHVCKIRAIDAGEDYVDIKGASASEIKRWKLRHYRAYDINDVSLPFDKNRLYGVVARTKKASSGFFDMLLDLDHYYEWEKYWIDHGEMVSKCRPQLQPDVLAVGEMALFFE</sequence>
<accession>A0A3N4I313</accession>
<gene>
    <name evidence="3" type="ORF">BJ508DRAFT_363767</name>
</gene>
<evidence type="ECO:0000256" key="1">
    <source>
        <dbReference type="SAM" id="MobiDB-lite"/>
    </source>
</evidence>
<evidence type="ECO:0000259" key="2">
    <source>
        <dbReference type="PROSITE" id="PS50181"/>
    </source>
</evidence>
<dbReference type="Proteomes" id="UP000275078">
    <property type="component" value="Unassembled WGS sequence"/>
</dbReference>
<feature type="compositionally biased region" description="Basic and acidic residues" evidence="1">
    <location>
        <begin position="15"/>
        <end position="34"/>
    </location>
</feature>
<feature type="region of interest" description="Disordered" evidence="1">
    <location>
        <begin position="1"/>
        <end position="41"/>
    </location>
</feature>
<name>A0A3N4I313_ASCIM</name>
<evidence type="ECO:0000313" key="4">
    <source>
        <dbReference type="Proteomes" id="UP000275078"/>
    </source>
</evidence>
<dbReference type="SMART" id="SM00256">
    <property type="entry name" value="FBOX"/>
    <property type="match status" value="1"/>
</dbReference>
<dbReference type="Pfam" id="PF12937">
    <property type="entry name" value="F-box-like"/>
    <property type="match status" value="1"/>
</dbReference>
<keyword evidence="4" id="KW-1185">Reference proteome</keyword>
<dbReference type="Gene3D" id="1.20.1280.50">
    <property type="match status" value="1"/>
</dbReference>
<dbReference type="SUPFAM" id="SSF81383">
    <property type="entry name" value="F-box domain"/>
    <property type="match status" value="1"/>
</dbReference>
<evidence type="ECO:0000313" key="3">
    <source>
        <dbReference type="EMBL" id="RPA78611.1"/>
    </source>
</evidence>
<feature type="domain" description="F-box" evidence="2">
    <location>
        <begin position="39"/>
        <end position="85"/>
    </location>
</feature>
<reference evidence="3 4" key="1">
    <citation type="journal article" date="2018" name="Nat. Ecol. Evol.">
        <title>Pezizomycetes genomes reveal the molecular basis of ectomycorrhizal truffle lifestyle.</title>
        <authorList>
            <person name="Murat C."/>
            <person name="Payen T."/>
            <person name="Noel B."/>
            <person name="Kuo A."/>
            <person name="Morin E."/>
            <person name="Chen J."/>
            <person name="Kohler A."/>
            <person name="Krizsan K."/>
            <person name="Balestrini R."/>
            <person name="Da Silva C."/>
            <person name="Montanini B."/>
            <person name="Hainaut M."/>
            <person name="Levati E."/>
            <person name="Barry K.W."/>
            <person name="Belfiori B."/>
            <person name="Cichocki N."/>
            <person name="Clum A."/>
            <person name="Dockter R.B."/>
            <person name="Fauchery L."/>
            <person name="Guy J."/>
            <person name="Iotti M."/>
            <person name="Le Tacon F."/>
            <person name="Lindquist E.A."/>
            <person name="Lipzen A."/>
            <person name="Malagnac F."/>
            <person name="Mello A."/>
            <person name="Molinier V."/>
            <person name="Miyauchi S."/>
            <person name="Poulain J."/>
            <person name="Riccioni C."/>
            <person name="Rubini A."/>
            <person name="Sitrit Y."/>
            <person name="Splivallo R."/>
            <person name="Traeger S."/>
            <person name="Wang M."/>
            <person name="Zifcakova L."/>
            <person name="Wipf D."/>
            <person name="Zambonelli A."/>
            <person name="Paolocci F."/>
            <person name="Nowrousian M."/>
            <person name="Ottonello S."/>
            <person name="Baldrian P."/>
            <person name="Spatafora J.W."/>
            <person name="Henrissat B."/>
            <person name="Nagy L.G."/>
            <person name="Aury J.M."/>
            <person name="Wincker P."/>
            <person name="Grigoriev I.V."/>
            <person name="Bonfante P."/>
            <person name="Martin F.M."/>
        </authorList>
    </citation>
    <scope>NUCLEOTIDE SEQUENCE [LARGE SCALE GENOMIC DNA]</scope>
    <source>
        <strain evidence="3 4">RN42</strain>
    </source>
</reference>
<dbReference type="AlphaFoldDB" id="A0A3N4I313"/>
<dbReference type="OrthoDB" id="629492at2759"/>
<dbReference type="EMBL" id="ML119709">
    <property type="protein sequence ID" value="RPA78611.1"/>
    <property type="molecule type" value="Genomic_DNA"/>
</dbReference>
<dbReference type="InterPro" id="IPR001810">
    <property type="entry name" value="F-box_dom"/>
</dbReference>
<dbReference type="PROSITE" id="PS50181">
    <property type="entry name" value="FBOX"/>
    <property type="match status" value="1"/>
</dbReference>
<protein>
    <recommendedName>
        <fullName evidence="2">F-box domain-containing protein</fullName>
    </recommendedName>
</protein>
<dbReference type="InterPro" id="IPR036047">
    <property type="entry name" value="F-box-like_dom_sf"/>
</dbReference>
<proteinExistence type="predicted"/>